<dbReference type="UniPathway" id="UPA00246"/>
<dbReference type="PANTHER" id="PTHR30068">
    <property type="entry name" value="URONATE ISOMERASE"/>
    <property type="match status" value="1"/>
</dbReference>
<dbReference type="GO" id="GO:0042840">
    <property type="term" value="P:D-glucuronate catabolic process"/>
    <property type="evidence" value="ECO:0007669"/>
    <property type="project" value="TreeGrafter"/>
</dbReference>
<comment type="pathway">
    <text evidence="2 7">Carbohydrate metabolism; pentose and glucuronate interconversion.</text>
</comment>
<accession>A0A024Q6T2</accession>
<reference evidence="8 9" key="1">
    <citation type="submission" date="2014-03" db="EMBL/GenBank/DDBJ databases">
        <authorList>
            <person name="Urmite Genomes U."/>
        </authorList>
    </citation>
    <scope>NUCLEOTIDE SEQUENCE [LARGE SCALE GENOMIC DNA]</scope>
    <source>
        <strain evidence="8 9">Vm-5</strain>
    </source>
</reference>
<evidence type="ECO:0000256" key="2">
    <source>
        <dbReference type="ARBA" id="ARBA00004892"/>
    </source>
</evidence>
<evidence type="ECO:0000313" key="9">
    <source>
        <dbReference type="Proteomes" id="UP000028875"/>
    </source>
</evidence>
<dbReference type="Pfam" id="PF02614">
    <property type="entry name" value="UxaC"/>
    <property type="match status" value="1"/>
</dbReference>
<dbReference type="PANTHER" id="PTHR30068:SF4">
    <property type="entry name" value="URONATE ISOMERASE"/>
    <property type="match status" value="1"/>
</dbReference>
<dbReference type="GO" id="GO:0008880">
    <property type="term" value="F:glucuronate isomerase activity"/>
    <property type="evidence" value="ECO:0007669"/>
    <property type="project" value="UniProtKB-UniRule"/>
</dbReference>
<reference evidence="9" key="2">
    <citation type="submission" date="2014-05" db="EMBL/GenBank/DDBJ databases">
        <title>Draft genome sequence of Virgibacillus massiliensis Vm-5.</title>
        <authorList>
            <person name="Khelaifia S."/>
            <person name="Croce O."/>
            <person name="Lagier J.C."/>
            <person name="Raoult D."/>
        </authorList>
    </citation>
    <scope>NUCLEOTIDE SEQUENCE [LARGE SCALE GENOMIC DNA]</scope>
    <source>
        <strain evidence="9">Vm-5</strain>
    </source>
</reference>
<dbReference type="SUPFAM" id="SSF51556">
    <property type="entry name" value="Metallo-dependent hydrolases"/>
    <property type="match status" value="1"/>
</dbReference>
<dbReference type="InterPro" id="IPR032466">
    <property type="entry name" value="Metal_Hydrolase"/>
</dbReference>
<dbReference type="Gene3D" id="3.20.20.140">
    <property type="entry name" value="Metal-dependent hydrolases"/>
    <property type="match status" value="1"/>
</dbReference>
<gene>
    <name evidence="7 8" type="primary">uxaC</name>
    <name evidence="8" type="ORF">BN990_00186</name>
</gene>
<comment type="similarity">
    <text evidence="3 7">Belongs to the metallo-dependent hydrolases superfamily. Uronate isomerase family.</text>
</comment>
<keyword evidence="9" id="KW-1185">Reference proteome</keyword>
<sequence>MEFIHEHFLLTTDKAKQLYQTIQDVPIYDFHCHLSPQEIYEDKNFATITELWLAHDHYKWRLMRAYGLDESVITGDADDFTKFKAFIELLPNTIMNPMYHWCYLELARYFNHYEPVQHTSPEQLYHDLNEQLQQSSHSPRQLIKQSNVKVICTTDDPCDDLKYHQLLKEDRSFDISVRPTFRADFYISLTKDTIQTAIDKLTKATGQPIETLDHYIHALLSRIAYFHQHGARSSDQSFTEVVLPGLTKEEAISYFNKLKQGEGLDNRSLKLLSGYLLTELSKAYKQYHWVMQLHLGPLRNNNTMQYRAIGKDAGFDSVGDPLNAKDLNALLDHLNKNNALSDTIIYPNNANDHLMVQATAGNFTSSSIRVQLGAAWWYNDTKQGMIQHLIDYANVGLLSQFVGMLTDSRSLLSYSRHEYFRRILCQLLGKLVEEGEIEDNPELLTGILKDICFNNAVRLFTIKDVEEVK</sequence>
<evidence type="ECO:0000256" key="7">
    <source>
        <dbReference type="HAMAP-Rule" id="MF_00675"/>
    </source>
</evidence>
<dbReference type="GO" id="GO:0019698">
    <property type="term" value="P:D-galacturonate catabolic process"/>
    <property type="evidence" value="ECO:0007669"/>
    <property type="project" value="TreeGrafter"/>
</dbReference>
<evidence type="ECO:0000256" key="5">
    <source>
        <dbReference type="ARBA" id="ARBA00020555"/>
    </source>
</evidence>
<dbReference type="Proteomes" id="UP000028875">
    <property type="component" value="Unassembled WGS sequence"/>
</dbReference>
<evidence type="ECO:0000256" key="1">
    <source>
        <dbReference type="ARBA" id="ARBA00001165"/>
    </source>
</evidence>
<evidence type="ECO:0000256" key="4">
    <source>
        <dbReference type="ARBA" id="ARBA00012546"/>
    </source>
</evidence>
<organism evidence="8 9">
    <name type="scientific">Virgibacillus massiliensis</name>
    <dbReference type="NCBI Taxonomy" id="1462526"/>
    <lineage>
        <taxon>Bacteria</taxon>
        <taxon>Bacillati</taxon>
        <taxon>Bacillota</taxon>
        <taxon>Bacilli</taxon>
        <taxon>Bacillales</taxon>
        <taxon>Bacillaceae</taxon>
        <taxon>Virgibacillus</taxon>
    </lineage>
</organism>
<comment type="caution">
    <text evidence="8">The sequence shown here is derived from an EMBL/GenBank/DDBJ whole genome shotgun (WGS) entry which is preliminary data.</text>
</comment>
<dbReference type="HAMAP" id="MF_00675">
    <property type="entry name" value="UxaC"/>
    <property type="match status" value="1"/>
</dbReference>
<dbReference type="EC" id="5.3.1.12" evidence="4 7"/>
<dbReference type="OrthoDB" id="9766564at2"/>
<evidence type="ECO:0000256" key="6">
    <source>
        <dbReference type="ARBA" id="ARBA00023235"/>
    </source>
</evidence>
<keyword evidence="6 7" id="KW-0413">Isomerase</keyword>
<dbReference type="NCBIfam" id="NF002794">
    <property type="entry name" value="PRK02925.1"/>
    <property type="match status" value="1"/>
</dbReference>
<dbReference type="Gene3D" id="1.10.2020.10">
    <property type="entry name" value="uronate isomerase, domain 2, chain A"/>
    <property type="match status" value="1"/>
</dbReference>
<protein>
    <recommendedName>
        <fullName evidence="5 7">Uronate isomerase</fullName>
        <ecNumber evidence="4 7">5.3.1.12</ecNumber>
    </recommendedName>
    <alternativeName>
        <fullName evidence="7">Glucuronate isomerase</fullName>
    </alternativeName>
    <alternativeName>
        <fullName evidence="7">Uronic isomerase</fullName>
    </alternativeName>
</protein>
<comment type="catalytic activity">
    <reaction evidence="7">
        <text>aldehydo-D-galacturonate = keto-D-tagaturonate</text>
        <dbReference type="Rhea" id="RHEA:27702"/>
        <dbReference type="ChEBI" id="CHEBI:12952"/>
        <dbReference type="ChEBI" id="CHEBI:17886"/>
    </reaction>
</comment>
<name>A0A024Q6T2_9BACI</name>
<evidence type="ECO:0000256" key="3">
    <source>
        <dbReference type="ARBA" id="ARBA00008397"/>
    </source>
</evidence>
<dbReference type="InterPro" id="IPR003766">
    <property type="entry name" value="Uronate_isomerase"/>
</dbReference>
<evidence type="ECO:0000313" key="8">
    <source>
        <dbReference type="EMBL" id="CDQ37920.1"/>
    </source>
</evidence>
<dbReference type="AlphaFoldDB" id="A0A024Q6T2"/>
<proteinExistence type="inferred from homology"/>
<dbReference type="STRING" id="1462526.BN990_00186"/>
<dbReference type="RefSeq" id="WP_038241704.1">
    <property type="nucleotide sequence ID" value="NZ_BNER01000001.1"/>
</dbReference>
<dbReference type="eggNOG" id="COG1904">
    <property type="taxonomic scope" value="Bacteria"/>
</dbReference>
<dbReference type="EMBL" id="CCDP010000001">
    <property type="protein sequence ID" value="CDQ37920.1"/>
    <property type="molecule type" value="Genomic_DNA"/>
</dbReference>
<comment type="catalytic activity">
    <reaction evidence="1 7">
        <text>D-glucuronate = D-fructuronate</text>
        <dbReference type="Rhea" id="RHEA:13049"/>
        <dbReference type="ChEBI" id="CHEBI:58720"/>
        <dbReference type="ChEBI" id="CHEBI:59863"/>
        <dbReference type="EC" id="5.3.1.12"/>
    </reaction>
</comment>